<dbReference type="Proteomes" id="UP000241769">
    <property type="component" value="Unassembled WGS sequence"/>
</dbReference>
<dbReference type="EMBL" id="MDYQ01000121">
    <property type="protein sequence ID" value="PRP81602.1"/>
    <property type="molecule type" value="Genomic_DNA"/>
</dbReference>
<accession>A0A2P6NCE9</accession>
<dbReference type="InParanoid" id="A0A2P6NCE9"/>
<evidence type="ECO:0000313" key="3">
    <source>
        <dbReference type="Proteomes" id="UP000241769"/>
    </source>
</evidence>
<proteinExistence type="predicted"/>
<reference evidence="2 3" key="1">
    <citation type="journal article" date="2018" name="Genome Biol. Evol.">
        <title>Multiple Roots of Fruiting Body Formation in Amoebozoa.</title>
        <authorList>
            <person name="Hillmann F."/>
            <person name="Forbes G."/>
            <person name="Novohradska S."/>
            <person name="Ferling I."/>
            <person name="Riege K."/>
            <person name="Groth M."/>
            <person name="Westermann M."/>
            <person name="Marz M."/>
            <person name="Spaller T."/>
            <person name="Winckler T."/>
            <person name="Schaap P."/>
            <person name="Glockner G."/>
        </authorList>
    </citation>
    <scope>NUCLEOTIDE SEQUENCE [LARGE SCALE GENOMIC DNA]</scope>
    <source>
        <strain evidence="2 3">Jena</strain>
    </source>
</reference>
<name>A0A2P6NCE9_9EUKA</name>
<protein>
    <submittedName>
        <fullName evidence="2">Uncharacterized protein</fullName>
    </submittedName>
</protein>
<organism evidence="2 3">
    <name type="scientific">Planoprotostelium fungivorum</name>
    <dbReference type="NCBI Taxonomy" id="1890364"/>
    <lineage>
        <taxon>Eukaryota</taxon>
        <taxon>Amoebozoa</taxon>
        <taxon>Evosea</taxon>
        <taxon>Variosea</taxon>
        <taxon>Cavosteliida</taxon>
        <taxon>Cavosteliaceae</taxon>
        <taxon>Planoprotostelium</taxon>
    </lineage>
</organism>
<dbReference type="AlphaFoldDB" id="A0A2P6NCE9"/>
<gene>
    <name evidence="2" type="ORF">PROFUN_01109</name>
</gene>
<comment type="caution">
    <text evidence="2">The sequence shown here is derived from an EMBL/GenBank/DDBJ whole genome shotgun (WGS) entry which is preliminary data.</text>
</comment>
<keyword evidence="3" id="KW-1185">Reference proteome</keyword>
<feature type="compositionally biased region" description="Polar residues" evidence="1">
    <location>
        <begin position="287"/>
        <end position="297"/>
    </location>
</feature>
<sequence length="309" mass="34952">MSKRSSLTAVLVDQQRRSLLEKHVQSIVLPHTPLRISSSRASTLPYSLLLRAGEHGRMRGRDIEVRERSGKGLSGVQMGGSCLLESSFVEDLYVRICETVPDAVPIRRWMKGYTLWLTDASRELMHEGMESLVMEAVRQHACKDGQVDDTLSLIDGQTTCNLRVLGRPCGKPCVTNSSRCKVHEKKYQRNKISNKRYRDENKDKISEYNKKYYKRSKVATEVTDGHAPPQGAHLYQAVSSLPPMMKGRMVLPIPQLQLMQVPSHRQHQPSEDPIIPTAPQLTMNAKQEQRTESQQGHSLFLSRLLSPSL</sequence>
<feature type="compositionally biased region" description="Low complexity" evidence="1">
    <location>
        <begin position="298"/>
        <end position="309"/>
    </location>
</feature>
<evidence type="ECO:0000256" key="1">
    <source>
        <dbReference type="SAM" id="MobiDB-lite"/>
    </source>
</evidence>
<evidence type="ECO:0000313" key="2">
    <source>
        <dbReference type="EMBL" id="PRP81602.1"/>
    </source>
</evidence>
<feature type="region of interest" description="Disordered" evidence="1">
    <location>
        <begin position="287"/>
        <end position="309"/>
    </location>
</feature>